<comment type="caution">
    <text evidence="9">The sequence shown here is derived from an EMBL/GenBank/DDBJ whole genome shotgun (WGS) entry which is preliminary data.</text>
</comment>
<comment type="similarity">
    <text evidence="2">Belongs to the PsiE family.</text>
</comment>
<evidence type="ECO:0000256" key="1">
    <source>
        <dbReference type="ARBA" id="ARBA00004429"/>
    </source>
</evidence>
<comment type="subcellular location">
    <subcellularLocation>
        <location evidence="1">Cell inner membrane</location>
        <topology evidence="1">Multi-pass membrane protein</topology>
    </subcellularLocation>
</comment>
<gene>
    <name evidence="9" type="ORF">BWK72_05220</name>
</gene>
<dbReference type="EMBL" id="MTEI01000002">
    <property type="protein sequence ID" value="OQW89335.1"/>
    <property type="molecule type" value="Genomic_DNA"/>
</dbReference>
<dbReference type="Pfam" id="PF06146">
    <property type="entry name" value="PsiE"/>
    <property type="match status" value="1"/>
</dbReference>
<evidence type="ECO:0000313" key="9">
    <source>
        <dbReference type="EMBL" id="OQW89335.1"/>
    </source>
</evidence>
<evidence type="ECO:0000256" key="4">
    <source>
        <dbReference type="ARBA" id="ARBA00022475"/>
    </source>
</evidence>
<feature type="transmembrane region" description="Helical" evidence="8">
    <location>
        <begin position="12"/>
        <end position="32"/>
    </location>
</feature>
<proteinExistence type="inferred from homology"/>
<dbReference type="GO" id="GO:0016036">
    <property type="term" value="P:cellular response to phosphate starvation"/>
    <property type="evidence" value="ECO:0007669"/>
    <property type="project" value="InterPro"/>
</dbReference>
<keyword evidence="4" id="KW-1003">Cell membrane</keyword>
<accession>A0A1W9KXK7</accession>
<feature type="transmembrane region" description="Helical" evidence="8">
    <location>
        <begin position="44"/>
        <end position="62"/>
    </location>
</feature>
<dbReference type="InterPro" id="IPR020948">
    <property type="entry name" value="P_starv_induced_PsiE-like"/>
</dbReference>
<dbReference type="GO" id="GO:0005886">
    <property type="term" value="C:plasma membrane"/>
    <property type="evidence" value="ECO:0007669"/>
    <property type="project" value="UniProtKB-SubCell"/>
</dbReference>
<dbReference type="PANTHER" id="PTHR37819">
    <property type="entry name" value="PROTEIN PSIE"/>
    <property type="match status" value="1"/>
</dbReference>
<keyword evidence="7 8" id="KW-0472">Membrane</keyword>
<feature type="transmembrane region" description="Helical" evidence="8">
    <location>
        <begin position="68"/>
        <end position="84"/>
    </location>
</feature>
<protein>
    <recommendedName>
        <fullName evidence="3">Protein PsiE</fullName>
    </recommendedName>
</protein>
<reference evidence="9 10" key="1">
    <citation type="submission" date="2017-01" db="EMBL/GenBank/DDBJ databases">
        <title>Novel large sulfur bacteria in the metagenomes of groundwater-fed chemosynthetic microbial mats in the Lake Huron basin.</title>
        <authorList>
            <person name="Sharrar A.M."/>
            <person name="Flood B.E."/>
            <person name="Bailey J.V."/>
            <person name="Jones D.S."/>
            <person name="Biddanda B."/>
            <person name="Ruberg S.A."/>
            <person name="Marcus D.N."/>
            <person name="Dick G.J."/>
        </authorList>
    </citation>
    <scope>NUCLEOTIDE SEQUENCE [LARGE SCALE GENOMIC DNA]</scope>
    <source>
        <strain evidence="9">A7</strain>
    </source>
</reference>
<evidence type="ECO:0000256" key="5">
    <source>
        <dbReference type="ARBA" id="ARBA00022692"/>
    </source>
</evidence>
<evidence type="ECO:0000256" key="7">
    <source>
        <dbReference type="ARBA" id="ARBA00023136"/>
    </source>
</evidence>
<sequence>MNIKGLIDASEKVFLVLIAGFTVIAMGQEIWTLIENRRVALQDLLLMFIYAEVLGMLGAFYVRQRNLIILPLFIAMTALSRLIVLQGKESDPINLLYEAGAILLIAVACWVISRMRPDD</sequence>
<dbReference type="AlphaFoldDB" id="A0A1W9KXK7"/>
<dbReference type="Proteomes" id="UP000192505">
    <property type="component" value="Unassembled WGS sequence"/>
</dbReference>
<keyword evidence="5 8" id="KW-0812">Transmembrane</keyword>
<evidence type="ECO:0000256" key="8">
    <source>
        <dbReference type="SAM" id="Phobius"/>
    </source>
</evidence>
<keyword evidence="6 8" id="KW-1133">Transmembrane helix</keyword>
<organism evidence="9 10">
    <name type="scientific">Rhodoferax ferrireducens</name>
    <dbReference type="NCBI Taxonomy" id="192843"/>
    <lineage>
        <taxon>Bacteria</taxon>
        <taxon>Pseudomonadati</taxon>
        <taxon>Pseudomonadota</taxon>
        <taxon>Betaproteobacteria</taxon>
        <taxon>Burkholderiales</taxon>
        <taxon>Comamonadaceae</taxon>
        <taxon>Rhodoferax</taxon>
    </lineage>
</organism>
<dbReference type="InterPro" id="IPR009315">
    <property type="entry name" value="P_starv_induced_PsiE"/>
</dbReference>
<feature type="transmembrane region" description="Helical" evidence="8">
    <location>
        <begin position="96"/>
        <end position="113"/>
    </location>
</feature>
<evidence type="ECO:0000256" key="6">
    <source>
        <dbReference type="ARBA" id="ARBA00022989"/>
    </source>
</evidence>
<evidence type="ECO:0000256" key="2">
    <source>
        <dbReference type="ARBA" id="ARBA00005632"/>
    </source>
</evidence>
<name>A0A1W9KXK7_9BURK</name>
<evidence type="ECO:0000256" key="3">
    <source>
        <dbReference type="ARBA" id="ARBA00021903"/>
    </source>
</evidence>
<dbReference type="PANTHER" id="PTHR37819:SF1">
    <property type="entry name" value="PROTEIN PSIE"/>
    <property type="match status" value="1"/>
</dbReference>
<evidence type="ECO:0000313" key="10">
    <source>
        <dbReference type="Proteomes" id="UP000192505"/>
    </source>
</evidence>